<gene>
    <name evidence="1" type="ORF">GCM10023213_45480</name>
</gene>
<accession>A0ABP9PLV1</accession>
<sequence length="77" mass="8847">MSAGIPTSDQLLLAEVTERLSKVEQNELDAVNRFLKKLEMLRLRRSIGQAIDQADAAGLMTQVEDSIREFRERQPYR</sequence>
<comment type="caution">
    <text evidence="1">The sequence shown here is derived from an EMBL/GenBank/DDBJ whole genome shotgun (WGS) entry which is preliminary data.</text>
</comment>
<proteinExistence type="predicted"/>
<protein>
    <submittedName>
        <fullName evidence="1">Uncharacterized protein</fullName>
    </submittedName>
</protein>
<evidence type="ECO:0000313" key="2">
    <source>
        <dbReference type="Proteomes" id="UP001499852"/>
    </source>
</evidence>
<dbReference type="EMBL" id="BAABIA010000012">
    <property type="protein sequence ID" value="GAA5148763.1"/>
    <property type="molecule type" value="Genomic_DNA"/>
</dbReference>
<dbReference type="RefSeq" id="WP_345738712.1">
    <property type="nucleotide sequence ID" value="NZ_BAABIA010000012.1"/>
</dbReference>
<name>A0ABP9PLV1_9BACT</name>
<keyword evidence="2" id="KW-1185">Reference proteome</keyword>
<evidence type="ECO:0000313" key="1">
    <source>
        <dbReference type="EMBL" id="GAA5148763.1"/>
    </source>
</evidence>
<organism evidence="1 2">
    <name type="scientific">Prosthecobacter algae</name>
    <dbReference type="NCBI Taxonomy" id="1144682"/>
    <lineage>
        <taxon>Bacteria</taxon>
        <taxon>Pseudomonadati</taxon>
        <taxon>Verrucomicrobiota</taxon>
        <taxon>Verrucomicrobiia</taxon>
        <taxon>Verrucomicrobiales</taxon>
        <taxon>Verrucomicrobiaceae</taxon>
        <taxon>Prosthecobacter</taxon>
    </lineage>
</organism>
<reference evidence="2" key="1">
    <citation type="journal article" date="2019" name="Int. J. Syst. Evol. Microbiol.">
        <title>The Global Catalogue of Microorganisms (GCM) 10K type strain sequencing project: providing services to taxonomists for standard genome sequencing and annotation.</title>
        <authorList>
            <consortium name="The Broad Institute Genomics Platform"/>
            <consortium name="The Broad Institute Genome Sequencing Center for Infectious Disease"/>
            <person name="Wu L."/>
            <person name="Ma J."/>
        </authorList>
    </citation>
    <scope>NUCLEOTIDE SEQUENCE [LARGE SCALE GENOMIC DNA]</scope>
    <source>
        <strain evidence="2">JCM 18053</strain>
    </source>
</reference>
<dbReference type="Proteomes" id="UP001499852">
    <property type="component" value="Unassembled WGS sequence"/>
</dbReference>